<sequence>MDTFVLFLVVGFVAQVIDGAMGMAYGVISSSVLMAFGVPPAAASASIHAAEVFTTAATATSHMTHKNVDWRLFLPLALAGVVGAVLGVTVLTGVPGEAVKPFVAAYLAVVGIYILVRAAREIRTKRLHRAWAAPIGVAGGFLDALGGGGWGPVVSSTMVGAGVEPRRAIGTVGASEFLVTCTVSAAFLAALLSGRWEEAGDLRQHGTAVAGLVVGGLLAAPFAGLIVKKVPARPMTLAVGVLILLLAGYQASQIAGVMPGAS</sequence>
<feature type="transmembrane region" description="Helical" evidence="5">
    <location>
        <begin position="98"/>
        <end position="116"/>
    </location>
</feature>
<reference evidence="7" key="1">
    <citation type="submission" date="2018-05" db="EMBL/GenBank/DDBJ databases">
        <authorList>
            <person name="Li X."/>
        </authorList>
    </citation>
    <scope>NUCLEOTIDE SEQUENCE [LARGE SCALE GENOMIC DNA]</scope>
    <source>
        <strain evidence="7">YIM 73061</strain>
    </source>
</reference>
<evidence type="ECO:0000256" key="2">
    <source>
        <dbReference type="ARBA" id="ARBA00022692"/>
    </source>
</evidence>
<gene>
    <name evidence="6" type="ORF">DJ018_09275</name>
</gene>
<dbReference type="RefSeq" id="WP_111514529.1">
    <property type="nucleotide sequence ID" value="NZ_QFYR01000001.1"/>
</dbReference>
<comment type="subcellular location">
    <subcellularLocation>
        <location evidence="5">Cell membrane</location>
        <topology evidence="5">Multi-pass membrane protein</topology>
    </subcellularLocation>
    <subcellularLocation>
        <location evidence="1">Membrane</location>
        <topology evidence="1">Multi-pass membrane protein</topology>
    </subcellularLocation>
</comment>
<dbReference type="Pfam" id="PF01925">
    <property type="entry name" value="TauE"/>
    <property type="match status" value="1"/>
</dbReference>
<evidence type="ECO:0000256" key="1">
    <source>
        <dbReference type="ARBA" id="ARBA00004141"/>
    </source>
</evidence>
<evidence type="ECO:0000256" key="5">
    <source>
        <dbReference type="RuleBase" id="RU363041"/>
    </source>
</evidence>
<feature type="transmembrane region" description="Helical" evidence="5">
    <location>
        <begin position="208"/>
        <end position="227"/>
    </location>
</feature>
<comment type="caution">
    <text evidence="6">The sequence shown here is derived from an EMBL/GenBank/DDBJ whole genome shotgun (WGS) entry which is preliminary data.</text>
</comment>
<dbReference type="AlphaFoldDB" id="A0A328AU27"/>
<dbReference type="EMBL" id="QFYR01000001">
    <property type="protein sequence ID" value="RAK58079.1"/>
    <property type="molecule type" value="Genomic_DNA"/>
</dbReference>
<evidence type="ECO:0000313" key="6">
    <source>
        <dbReference type="EMBL" id="RAK58079.1"/>
    </source>
</evidence>
<keyword evidence="4 5" id="KW-0472">Membrane</keyword>
<keyword evidence="5" id="KW-1003">Cell membrane</keyword>
<feature type="transmembrane region" description="Helical" evidence="5">
    <location>
        <begin position="177"/>
        <end position="196"/>
    </location>
</feature>
<keyword evidence="3 5" id="KW-1133">Transmembrane helix</keyword>
<dbReference type="PANTHER" id="PTHR43701">
    <property type="entry name" value="MEMBRANE TRANSPORTER PROTEIN MJ0441-RELATED"/>
    <property type="match status" value="1"/>
</dbReference>
<keyword evidence="2 5" id="KW-0812">Transmembrane</keyword>
<dbReference type="InterPro" id="IPR002781">
    <property type="entry name" value="TM_pro_TauE-like"/>
</dbReference>
<evidence type="ECO:0000256" key="4">
    <source>
        <dbReference type="ARBA" id="ARBA00023136"/>
    </source>
</evidence>
<dbReference type="GO" id="GO:0005886">
    <property type="term" value="C:plasma membrane"/>
    <property type="evidence" value="ECO:0007669"/>
    <property type="project" value="UniProtKB-SubCell"/>
</dbReference>
<dbReference type="PANTHER" id="PTHR43701:SF12">
    <property type="entry name" value="MEMBRANE TRANSPORTER PROTEIN YTNM-RELATED"/>
    <property type="match status" value="1"/>
</dbReference>
<dbReference type="OrthoDB" id="45564at2"/>
<feature type="transmembrane region" description="Helical" evidence="5">
    <location>
        <begin position="234"/>
        <end position="252"/>
    </location>
</feature>
<protein>
    <recommendedName>
        <fullName evidence="5">Probable membrane transporter protein</fullName>
    </recommendedName>
</protein>
<name>A0A328AU27_9CAUL</name>
<dbReference type="InterPro" id="IPR051598">
    <property type="entry name" value="TSUP/Inactive_protease-like"/>
</dbReference>
<proteinExistence type="inferred from homology"/>
<evidence type="ECO:0000313" key="7">
    <source>
        <dbReference type="Proteomes" id="UP000249725"/>
    </source>
</evidence>
<organism evidence="6 7">
    <name type="scientific">Phenylobacterium deserti</name>
    <dbReference type="NCBI Taxonomy" id="1914756"/>
    <lineage>
        <taxon>Bacteria</taxon>
        <taxon>Pseudomonadati</taxon>
        <taxon>Pseudomonadota</taxon>
        <taxon>Alphaproteobacteria</taxon>
        <taxon>Caulobacterales</taxon>
        <taxon>Caulobacteraceae</taxon>
        <taxon>Phenylobacterium</taxon>
    </lineage>
</organism>
<feature type="transmembrane region" description="Helical" evidence="5">
    <location>
        <begin position="72"/>
        <end position="92"/>
    </location>
</feature>
<evidence type="ECO:0000256" key="3">
    <source>
        <dbReference type="ARBA" id="ARBA00022989"/>
    </source>
</evidence>
<comment type="similarity">
    <text evidence="5">Belongs to the 4-toluene sulfonate uptake permease (TSUP) (TC 2.A.102) family.</text>
</comment>
<dbReference type="Proteomes" id="UP000249725">
    <property type="component" value="Unassembled WGS sequence"/>
</dbReference>
<keyword evidence="7" id="KW-1185">Reference proteome</keyword>
<accession>A0A328AU27</accession>